<sequence length="560" mass="64232">MFPNFRNTADRIQKEQDLLSKVERRNRQNTIKRNLYAEALWAADAGKVVKAPQSSDTTQSILSMNEGVIHAKSDEENSAVQPPDITPSTTLSLDLNAPTTSNASHELIKEWFHSHPELINLRISPVRKDGSIEERYVLGVDGYLYSVRSGRKVRPQNIDWVATRNQVMDTSNEQTQTQTNNTIDWIRNWYIAHPEWVSMKVRPINRVGTTSKKYYFGTNGVLFDLRTGERAQDIDYDSPEAIDWAATANHIKHIYSDGESNSIDELAMMRMPVPSLSYDETQALLDAATDQEDTRDWVTQWMSEHPDQEIQPVVSHTRPDDIDWVATQETILSRSSSGLTMEELLNRLDEQAQAFMSAEPAFVEVVDHTATELRQADLESELSDTSTSPTPDEQRRRRRHRIQIEGAVERLREARAAKSRAKRNEFVQQTRRELTQLLNEMRENLIMRANDFDVPNPPTRSRFTRKQWLQRSLRQALTKISARGFGTLNRSERLKTLETAISCLRELKDDMPSDVYRSHYQVISRAFSRQSATAMTGRRDRNTSRTEELLMGAPTPSLPS</sequence>
<feature type="region of interest" description="Disordered" evidence="2">
    <location>
        <begin position="375"/>
        <end position="399"/>
    </location>
</feature>
<evidence type="ECO:0000313" key="4">
    <source>
        <dbReference type="Proteomes" id="UP000002640"/>
    </source>
</evidence>
<keyword evidence="4" id="KW-1185">Reference proteome</keyword>
<dbReference type="KEGG" id="psoj:PHYSODRAFT_307853"/>
<dbReference type="AlphaFoldDB" id="G5AGI5"/>
<dbReference type="InParanoid" id="G5AGI5"/>
<feature type="compositionally biased region" description="Basic and acidic residues" evidence="2">
    <location>
        <begin position="537"/>
        <end position="548"/>
    </location>
</feature>
<accession>G5AGI5</accession>
<name>G5AGI5_PHYSP</name>
<evidence type="ECO:0000256" key="2">
    <source>
        <dbReference type="SAM" id="MobiDB-lite"/>
    </source>
</evidence>
<proteinExistence type="predicted"/>
<dbReference type="RefSeq" id="XP_009539186.1">
    <property type="nucleotide sequence ID" value="XM_009540891.1"/>
</dbReference>
<evidence type="ECO:0000313" key="3">
    <source>
        <dbReference type="EMBL" id="EGZ05265.1"/>
    </source>
</evidence>
<dbReference type="Proteomes" id="UP000002640">
    <property type="component" value="Unassembled WGS sequence"/>
</dbReference>
<protein>
    <submittedName>
        <fullName evidence="3">Uncharacterized protein</fullName>
    </submittedName>
</protein>
<dbReference type="EMBL" id="JH159167">
    <property type="protein sequence ID" value="EGZ05265.1"/>
    <property type="molecule type" value="Genomic_DNA"/>
</dbReference>
<dbReference type="GeneID" id="20642957"/>
<gene>
    <name evidence="3" type="ORF">PHYSODRAFT_307853</name>
</gene>
<feature type="coiled-coil region" evidence="1">
    <location>
        <begin position="404"/>
        <end position="444"/>
    </location>
</feature>
<feature type="region of interest" description="Disordered" evidence="2">
    <location>
        <begin position="531"/>
        <end position="560"/>
    </location>
</feature>
<organism evidence="3 4">
    <name type="scientific">Phytophthora sojae (strain P6497)</name>
    <name type="common">Soybean stem and root rot agent</name>
    <name type="synonym">Phytophthora megasperma f. sp. glycines</name>
    <dbReference type="NCBI Taxonomy" id="1094619"/>
    <lineage>
        <taxon>Eukaryota</taxon>
        <taxon>Sar</taxon>
        <taxon>Stramenopiles</taxon>
        <taxon>Oomycota</taxon>
        <taxon>Peronosporomycetes</taxon>
        <taxon>Peronosporales</taxon>
        <taxon>Peronosporaceae</taxon>
        <taxon>Phytophthora</taxon>
    </lineage>
</organism>
<evidence type="ECO:0000256" key="1">
    <source>
        <dbReference type="SAM" id="Coils"/>
    </source>
</evidence>
<reference evidence="3 4" key="1">
    <citation type="journal article" date="2006" name="Science">
        <title>Phytophthora genome sequences uncover evolutionary origins and mechanisms of pathogenesis.</title>
        <authorList>
            <person name="Tyler B.M."/>
            <person name="Tripathy S."/>
            <person name="Zhang X."/>
            <person name="Dehal P."/>
            <person name="Jiang R.H."/>
            <person name="Aerts A."/>
            <person name="Arredondo F.D."/>
            <person name="Baxter L."/>
            <person name="Bensasson D."/>
            <person name="Beynon J.L."/>
            <person name="Chapman J."/>
            <person name="Damasceno C.M."/>
            <person name="Dorrance A.E."/>
            <person name="Dou D."/>
            <person name="Dickerman A.W."/>
            <person name="Dubchak I.L."/>
            <person name="Garbelotto M."/>
            <person name="Gijzen M."/>
            <person name="Gordon S.G."/>
            <person name="Govers F."/>
            <person name="Grunwald N.J."/>
            <person name="Huang W."/>
            <person name="Ivors K.L."/>
            <person name="Jones R.W."/>
            <person name="Kamoun S."/>
            <person name="Krampis K."/>
            <person name="Lamour K.H."/>
            <person name="Lee M.K."/>
            <person name="McDonald W.H."/>
            <person name="Medina M."/>
            <person name="Meijer H.J."/>
            <person name="Nordberg E.K."/>
            <person name="Maclean D.J."/>
            <person name="Ospina-Giraldo M.D."/>
            <person name="Morris P.F."/>
            <person name="Phuntumart V."/>
            <person name="Putnam N.H."/>
            <person name="Rash S."/>
            <person name="Rose J.K."/>
            <person name="Sakihama Y."/>
            <person name="Salamov A.A."/>
            <person name="Savidor A."/>
            <person name="Scheuring C.F."/>
            <person name="Smith B.M."/>
            <person name="Sobral B.W."/>
            <person name="Terry A."/>
            <person name="Torto-Alalibo T.A."/>
            <person name="Win J."/>
            <person name="Xu Z."/>
            <person name="Zhang H."/>
            <person name="Grigoriev I.V."/>
            <person name="Rokhsar D.S."/>
            <person name="Boore J.L."/>
        </authorList>
    </citation>
    <scope>NUCLEOTIDE SEQUENCE [LARGE SCALE GENOMIC DNA]</scope>
    <source>
        <strain evidence="3 4">P6497</strain>
    </source>
</reference>
<keyword evidence="1" id="KW-0175">Coiled coil</keyword>